<dbReference type="Proteomes" id="UP001434883">
    <property type="component" value="Unassembled WGS sequence"/>
</dbReference>
<keyword evidence="1" id="KW-0812">Transmembrane</keyword>
<dbReference type="EMBL" id="JAHRIN010042749">
    <property type="protein sequence ID" value="MEQ2206326.1"/>
    <property type="molecule type" value="Genomic_DNA"/>
</dbReference>
<accession>A0ABV0RDT9</accession>
<feature type="transmembrane region" description="Helical" evidence="1">
    <location>
        <begin position="61"/>
        <end position="81"/>
    </location>
</feature>
<sequence>MSADWAIWLSASLPNGWGPSSSTHKVLSWTNKQMLPSVLYPQHHPHQSPSFTLLLAPPPSALYPTLFLSPVLICLIGPLFCANTTSQQSQHETITFFNPRLFLLC</sequence>
<keyword evidence="3" id="KW-1185">Reference proteome</keyword>
<proteinExistence type="predicted"/>
<keyword evidence="1" id="KW-1133">Transmembrane helix</keyword>
<evidence type="ECO:0000256" key="1">
    <source>
        <dbReference type="SAM" id="Phobius"/>
    </source>
</evidence>
<name>A0ABV0RDT9_9TELE</name>
<reference evidence="2 3" key="1">
    <citation type="submission" date="2021-06" db="EMBL/GenBank/DDBJ databases">
        <authorList>
            <person name="Palmer J.M."/>
        </authorList>
    </citation>
    <scope>NUCLEOTIDE SEQUENCE [LARGE SCALE GENOMIC DNA]</scope>
    <source>
        <strain evidence="2 3">XC_2019</strain>
        <tissue evidence="2">Muscle</tissue>
    </source>
</reference>
<protein>
    <submittedName>
        <fullName evidence="2">Uncharacterized protein</fullName>
    </submittedName>
</protein>
<evidence type="ECO:0000313" key="3">
    <source>
        <dbReference type="Proteomes" id="UP001434883"/>
    </source>
</evidence>
<evidence type="ECO:0000313" key="2">
    <source>
        <dbReference type="EMBL" id="MEQ2206326.1"/>
    </source>
</evidence>
<gene>
    <name evidence="2" type="ORF">XENOCAPTIV_027858</name>
</gene>
<organism evidence="2 3">
    <name type="scientific">Xenoophorus captivus</name>
    <dbReference type="NCBI Taxonomy" id="1517983"/>
    <lineage>
        <taxon>Eukaryota</taxon>
        <taxon>Metazoa</taxon>
        <taxon>Chordata</taxon>
        <taxon>Craniata</taxon>
        <taxon>Vertebrata</taxon>
        <taxon>Euteleostomi</taxon>
        <taxon>Actinopterygii</taxon>
        <taxon>Neopterygii</taxon>
        <taxon>Teleostei</taxon>
        <taxon>Neoteleostei</taxon>
        <taxon>Acanthomorphata</taxon>
        <taxon>Ovalentaria</taxon>
        <taxon>Atherinomorphae</taxon>
        <taxon>Cyprinodontiformes</taxon>
        <taxon>Goodeidae</taxon>
        <taxon>Xenoophorus</taxon>
    </lineage>
</organism>
<keyword evidence="1" id="KW-0472">Membrane</keyword>
<comment type="caution">
    <text evidence="2">The sequence shown here is derived from an EMBL/GenBank/DDBJ whole genome shotgun (WGS) entry which is preliminary data.</text>
</comment>